<sequence>MKSLFIEKEIKYIGSQLAPHWIYKNFHILGDAVVSFIGEMDVKITEMVDIEDVISDSPIYSKKMVSFIIEQFGISLSECVVRQRFLMCIIIEELRKIVGDKFKIRRSGDDIFVNIDGVDKKLSVSIATQSITSCLIHTGLNIDPTGAPVDACGLTTDLGITDVETFAKNVMKRYIEEDTEISEATCKVRGV</sequence>
<reference evidence="1" key="1">
    <citation type="submission" date="2020-10" db="EMBL/GenBank/DDBJ databases">
        <authorList>
            <person name="Gilroy R."/>
        </authorList>
    </citation>
    <scope>NUCLEOTIDE SEQUENCE</scope>
    <source>
        <strain evidence="1">CHK154-7741</strain>
    </source>
</reference>
<proteinExistence type="predicted"/>
<dbReference type="EMBL" id="DVOD01000071">
    <property type="protein sequence ID" value="HIU93418.1"/>
    <property type="molecule type" value="Genomic_DNA"/>
</dbReference>
<dbReference type="GO" id="GO:0140096">
    <property type="term" value="F:catalytic activity, acting on a protein"/>
    <property type="evidence" value="ECO:0007669"/>
    <property type="project" value="UniProtKB-ARBA"/>
</dbReference>
<organism evidence="1 2">
    <name type="scientific">Candidatus Limenecus avicola</name>
    <dbReference type="NCBI Taxonomy" id="2840847"/>
    <lineage>
        <taxon>Bacteria</taxon>
        <taxon>Bacillati</taxon>
        <taxon>Bacillota</taxon>
        <taxon>Clostridia</taxon>
        <taxon>Eubacteriales</taxon>
        <taxon>Clostridiaceae</taxon>
        <taxon>Clostridiaceae incertae sedis</taxon>
        <taxon>Candidatus Limenecus</taxon>
    </lineage>
</organism>
<evidence type="ECO:0000313" key="1">
    <source>
        <dbReference type="EMBL" id="HIU93418.1"/>
    </source>
</evidence>
<name>A0A9D1N1D5_9CLOT</name>
<protein>
    <submittedName>
        <fullName evidence="1">DUF366 family protein</fullName>
    </submittedName>
</protein>
<dbReference type="InterPro" id="IPR007162">
    <property type="entry name" value="DUF366"/>
</dbReference>
<dbReference type="InterPro" id="IPR045864">
    <property type="entry name" value="aa-tRNA-synth_II/BPL/LPL"/>
</dbReference>
<reference evidence="1" key="2">
    <citation type="journal article" date="2021" name="PeerJ">
        <title>Extensive microbial diversity within the chicken gut microbiome revealed by metagenomics and culture.</title>
        <authorList>
            <person name="Gilroy R."/>
            <person name="Ravi A."/>
            <person name="Getino M."/>
            <person name="Pursley I."/>
            <person name="Horton D.L."/>
            <person name="Alikhan N.F."/>
            <person name="Baker D."/>
            <person name="Gharbi K."/>
            <person name="Hall N."/>
            <person name="Watson M."/>
            <person name="Adriaenssens E.M."/>
            <person name="Foster-Nyarko E."/>
            <person name="Jarju S."/>
            <person name="Secka A."/>
            <person name="Antonio M."/>
            <person name="Oren A."/>
            <person name="Chaudhuri R.R."/>
            <person name="La Ragione R."/>
            <person name="Hildebrand F."/>
            <person name="Pallen M.J."/>
        </authorList>
    </citation>
    <scope>NUCLEOTIDE SEQUENCE</scope>
    <source>
        <strain evidence="1">CHK154-7741</strain>
    </source>
</reference>
<dbReference type="Proteomes" id="UP000886748">
    <property type="component" value="Unassembled WGS sequence"/>
</dbReference>
<gene>
    <name evidence="1" type="ORF">IAD26_09855</name>
</gene>
<dbReference type="SUPFAM" id="SSF55681">
    <property type="entry name" value="Class II aaRS and biotin synthetases"/>
    <property type="match status" value="1"/>
</dbReference>
<evidence type="ECO:0000313" key="2">
    <source>
        <dbReference type="Proteomes" id="UP000886748"/>
    </source>
</evidence>
<dbReference type="Gene3D" id="3.30.930.10">
    <property type="entry name" value="Bira Bifunctional Protein, Domain 2"/>
    <property type="match status" value="1"/>
</dbReference>
<dbReference type="GO" id="GO:0016740">
    <property type="term" value="F:transferase activity"/>
    <property type="evidence" value="ECO:0007669"/>
    <property type="project" value="UniProtKB-ARBA"/>
</dbReference>
<dbReference type="Pfam" id="PF04017">
    <property type="entry name" value="DUF366"/>
    <property type="match status" value="1"/>
</dbReference>
<comment type="caution">
    <text evidence="1">The sequence shown here is derived from an EMBL/GenBank/DDBJ whole genome shotgun (WGS) entry which is preliminary data.</text>
</comment>
<dbReference type="AlphaFoldDB" id="A0A9D1N1D5"/>
<dbReference type="PIRSF" id="PIRSF006503">
    <property type="entry name" value="UCP006503"/>
    <property type="match status" value="1"/>
</dbReference>
<accession>A0A9D1N1D5</accession>